<evidence type="ECO:0000313" key="2">
    <source>
        <dbReference type="EMBL" id="EJU05793.1"/>
    </source>
</evidence>
<name>M5GGN4_DACPD</name>
<dbReference type="GeneID" id="63686892"/>
<evidence type="ECO:0000259" key="1">
    <source>
        <dbReference type="Pfam" id="PF24494"/>
    </source>
</evidence>
<dbReference type="OrthoDB" id="3401326at2759"/>
<protein>
    <recommendedName>
        <fullName evidence="1">DUF7587 domain-containing protein</fullName>
    </recommendedName>
</protein>
<dbReference type="InterPro" id="IPR056009">
    <property type="entry name" value="DUF7587"/>
</dbReference>
<gene>
    <name evidence="2" type="ORF">DACRYDRAFT_20173</name>
</gene>
<proteinExistence type="predicted"/>
<accession>M5GGN4</accession>
<evidence type="ECO:0000313" key="3">
    <source>
        <dbReference type="Proteomes" id="UP000030653"/>
    </source>
</evidence>
<dbReference type="STRING" id="1858805.M5GGN4"/>
<dbReference type="AlphaFoldDB" id="M5GGN4"/>
<dbReference type="Pfam" id="PF24494">
    <property type="entry name" value="DUF7587"/>
    <property type="match status" value="1"/>
</dbReference>
<dbReference type="EMBL" id="JH795856">
    <property type="protein sequence ID" value="EJU05793.1"/>
    <property type="molecule type" value="Genomic_DNA"/>
</dbReference>
<dbReference type="HOGENOM" id="CLU_776173_0_0_1"/>
<sequence length="357" mass="40933">MNIPLWSCPPSPEPSPHRAVLKERRSRHPFLFRIEDEYSQTIVDQERNRIATCYSNVLAAEAAIRRHSNNNTDPFQFDIACEHCKWRSEKPSPYISATRSPRWAFWECYSRLFQTGKRYRKSDKVRIVIVDASRLTHVEDANAILDTDTVPTLRRFTNMAQESLVFAIIPETAILSIVDVKSDVFREAVERLYPGICTDSDVVDNSFRDAWKSDVHRWKYSTRIGNYGLGRRGAALAVVLLDDVWNLDWTGYSEDKGNGILRTTFFLAEQILLDKFNFYTEESHQNPDIFHGINDYITETVEKRQENWHTSHELPVPELDVSISPNATADDTDIEALVTSLSNVGIHDEPKGLLVAA</sequence>
<keyword evidence="3" id="KW-1185">Reference proteome</keyword>
<organism evidence="2 3">
    <name type="scientific">Dacryopinax primogenitus (strain DJM 731)</name>
    <name type="common">Brown rot fungus</name>
    <dbReference type="NCBI Taxonomy" id="1858805"/>
    <lineage>
        <taxon>Eukaryota</taxon>
        <taxon>Fungi</taxon>
        <taxon>Dikarya</taxon>
        <taxon>Basidiomycota</taxon>
        <taxon>Agaricomycotina</taxon>
        <taxon>Dacrymycetes</taxon>
        <taxon>Dacrymycetales</taxon>
        <taxon>Dacrymycetaceae</taxon>
        <taxon>Dacryopinax</taxon>
    </lineage>
</organism>
<feature type="domain" description="DUF7587" evidence="1">
    <location>
        <begin position="27"/>
        <end position="181"/>
    </location>
</feature>
<reference evidence="2 3" key="1">
    <citation type="journal article" date="2012" name="Science">
        <title>The Paleozoic origin of enzymatic lignin decomposition reconstructed from 31 fungal genomes.</title>
        <authorList>
            <person name="Floudas D."/>
            <person name="Binder M."/>
            <person name="Riley R."/>
            <person name="Barry K."/>
            <person name="Blanchette R.A."/>
            <person name="Henrissat B."/>
            <person name="Martinez A.T."/>
            <person name="Otillar R."/>
            <person name="Spatafora J.W."/>
            <person name="Yadav J.S."/>
            <person name="Aerts A."/>
            <person name="Benoit I."/>
            <person name="Boyd A."/>
            <person name="Carlson A."/>
            <person name="Copeland A."/>
            <person name="Coutinho P.M."/>
            <person name="de Vries R.P."/>
            <person name="Ferreira P."/>
            <person name="Findley K."/>
            <person name="Foster B."/>
            <person name="Gaskell J."/>
            <person name="Glotzer D."/>
            <person name="Gorecki P."/>
            <person name="Heitman J."/>
            <person name="Hesse C."/>
            <person name="Hori C."/>
            <person name="Igarashi K."/>
            <person name="Jurgens J.A."/>
            <person name="Kallen N."/>
            <person name="Kersten P."/>
            <person name="Kohler A."/>
            <person name="Kuees U."/>
            <person name="Kumar T.K.A."/>
            <person name="Kuo A."/>
            <person name="LaButti K."/>
            <person name="Larrondo L.F."/>
            <person name="Lindquist E."/>
            <person name="Ling A."/>
            <person name="Lombard V."/>
            <person name="Lucas S."/>
            <person name="Lundell T."/>
            <person name="Martin R."/>
            <person name="McLaughlin D.J."/>
            <person name="Morgenstern I."/>
            <person name="Morin E."/>
            <person name="Murat C."/>
            <person name="Nagy L.G."/>
            <person name="Nolan M."/>
            <person name="Ohm R.A."/>
            <person name="Patyshakuliyeva A."/>
            <person name="Rokas A."/>
            <person name="Ruiz-Duenas F.J."/>
            <person name="Sabat G."/>
            <person name="Salamov A."/>
            <person name="Samejima M."/>
            <person name="Schmutz J."/>
            <person name="Slot J.C."/>
            <person name="St John F."/>
            <person name="Stenlid J."/>
            <person name="Sun H."/>
            <person name="Sun S."/>
            <person name="Syed K."/>
            <person name="Tsang A."/>
            <person name="Wiebenga A."/>
            <person name="Young D."/>
            <person name="Pisabarro A."/>
            <person name="Eastwood D.C."/>
            <person name="Martin F."/>
            <person name="Cullen D."/>
            <person name="Grigoriev I.V."/>
            <person name="Hibbett D.S."/>
        </authorList>
    </citation>
    <scope>NUCLEOTIDE SEQUENCE [LARGE SCALE GENOMIC DNA]</scope>
    <source>
        <strain evidence="2 3">DJM-731 SS1</strain>
    </source>
</reference>
<dbReference type="Proteomes" id="UP000030653">
    <property type="component" value="Unassembled WGS sequence"/>
</dbReference>
<dbReference type="RefSeq" id="XP_040632687.1">
    <property type="nucleotide sequence ID" value="XM_040771830.1"/>
</dbReference>